<accession>A0ABP9DI29</accession>
<proteinExistence type="predicted"/>
<sequence>MSIKSSLSFYVLSAFMLLNALAMPLLVVDYEYRKEMIEELFCINKDKPELQCHGQCHLKGELEDTQEQQKKQEGKGGIVIAPNALAEELIQESPFLFSTLLTTEEEVPPYRLLWKDTHLYDIFHPPRFV</sequence>
<keyword evidence="2" id="KW-1185">Reference proteome</keyword>
<dbReference type="RefSeq" id="WP_345372920.1">
    <property type="nucleotide sequence ID" value="NZ_BAABJX010000043.1"/>
</dbReference>
<evidence type="ECO:0000313" key="1">
    <source>
        <dbReference type="EMBL" id="GAA4841818.1"/>
    </source>
</evidence>
<name>A0ABP9DI29_9BACT</name>
<reference evidence="2" key="1">
    <citation type="journal article" date="2019" name="Int. J. Syst. Evol. Microbiol.">
        <title>The Global Catalogue of Microorganisms (GCM) 10K type strain sequencing project: providing services to taxonomists for standard genome sequencing and annotation.</title>
        <authorList>
            <consortium name="The Broad Institute Genomics Platform"/>
            <consortium name="The Broad Institute Genome Sequencing Center for Infectious Disease"/>
            <person name="Wu L."/>
            <person name="Ma J."/>
        </authorList>
    </citation>
    <scope>NUCLEOTIDE SEQUENCE [LARGE SCALE GENOMIC DNA]</scope>
    <source>
        <strain evidence="2">JCM 18326</strain>
    </source>
</reference>
<evidence type="ECO:0000313" key="2">
    <source>
        <dbReference type="Proteomes" id="UP001500298"/>
    </source>
</evidence>
<dbReference type="Proteomes" id="UP001500298">
    <property type="component" value="Unassembled WGS sequence"/>
</dbReference>
<protein>
    <submittedName>
        <fullName evidence="1">Uncharacterized protein</fullName>
    </submittedName>
</protein>
<gene>
    <name evidence="1" type="ORF">GCM10023331_28500</name>
</gene>
<dbReference type="EMBL" id="BAABJX010000043">
    <property type="protein sequence ID" value="GAA4841818.1"/>
    <property type="molecule type" value="Genomic_DNA"/>
</dbReference>
<organism evidence="1 2">
    <name type="scientific">Algivirga pacifica</name>
    <dbReference type="NCBI Taxonomy" id="1162670"/>
    <lineage>
        <taxon>Bacteria</taxon>
        <taxon>Pseudomonadati</taxon>
        <taxon>Bacteroidota</taxon>
        <taxon>Cytophagia</taxon>
        <taxon>Cytophagales</taxon>
        <taxon>Flammeovirgaceae</taxon>
        <taxon>Algivirga</taxon>
    </lineage>
</organism>
<comment type="caution">
    <text evidence="1">The sequence shown here is derived from an EMBL/GenBank/DDBJ whole genome shotgun (WGS) entry which is preliminary data.</text>
</comment>